<protein>
    <submittedName>
        <fullName evidence="5">MarR family transcriptional regulator</fullName>
    </submittedName>
</protein>
<reference evidence="5 6" key="1">
    <citation type="submission" date="2024-06" db="EMBL/GenBank/DDBJ databases">
        <title>The Natural Products Discovery Center: Release of the First 8490 Sequenced Strains for Exploring Actinobacteria Biosynthetic Diversity.</title>
        <authorList>
            <person name="Kalkreuter E."/>
            <person name="Kautsar S.A."/>
            <person name="Yang D."/>
            <person name="Bader C.D."/>
            <person name="Teijaro C.N."/>
            <person name="Fluegel L."/>
            <person name="Davis C.M."/>
            <person name="Simpson J.R."/>
            <person name="Lauterbach L."/>
            <person name="Steele A.D."/>
            <person name="Gui C."/>
            <person name="Meng S."/>
            <person name="Li G."/>
            <person name="Viehrig K."/>
            <person name="Ye F."/>
            <person name="Su P."/>
            <person name="Kiefer A.F."/>
            <person name="Nichols A."/>
            <person name="Cepeda A.J."/>
            <person name="Yan W."/>
            <person name="Fan B."/>
            <person name="Jiang Y."/>
            <person name="Adhikari A."/>
            <person name="Zheng C.-J."/>
            <person name="Schuster L."/>
            <person name="Cowan T.M."/>
            <person name="Smanski M.J."/>
            <person name="Chevrette M.G."/>
            <person name="De Carvalho L.P.S."/>
            <person name="Shen B."/>
        </authorList>
    </citation>
    <scope>NUCLEOTIDE SEQUENCE [LARGE SCALE GENOMIC DNA]</scope>
    <source>
        <strain evidence="5 6">NPDC019434</strain>
    </source>
</reference>
<evidence type="ECO:0000256" key="2">
    <source>
        <dbReference type="ARBA" id="ARBA00023125"/>
    </source>
</evidence>
<keyword evidence="1" id="KW-0805">Transcription regulation</keyword>
<sequence length="165" mass="17814">MNARPTRPQPSTEMSFETQLSAILGPLRRAVLRRTRAAEGLPDLPEAQVELLRLLVSTAGAPPGHAAEALEVAQSTISNLVRTMAAAGLVERHTRTDDRRAVFLVASPRAHDLLARYDRASSAILHAALNELSAGDQHSVRQALPALQRLLTTLAVLDPHQPFDG</sequence>
<dbReference type="PROSITE" id="PS50995">
    <property type="entry name" value="HTH_MARR_2"/>
    <property type="match status" value="1"/>
</dbReference>
<keyword evidence="2" id="KW-0238">DNA-binding</keyword>
<evidence type="ECO:0000256" key="1">
    <source>
        <dbReference type="ARBA" id="ARBA00023015"/>
    </source>
</evidence>
<dbReference type="RefSeq" id="WP_357990463.1">
    <property type="nucleotide sequence ID" value="NZ_JBEYBR010000013.1"/>
</dbReference>
<evidence type="ECO:0000259" key="4">
    <source>
        <dbReference type="PROSITE" id="PS50995"/>
    </source>
</evidence>
<evidence type="ECO:0000256" key="3">
    <source>
        <dbReference type="ARBA" id="ARBA00023163"/>
    </source>
</evidence>
<keyword evidence="3" id="KW-0804">Transcription</keyword>
<dbReference type="InterPro" id="IPR036388">
    <property type="entry name" value="WH-like_DNA-bd_sf"/>
</dbReference>
<dbReference type="SMART" id="SM00347">
    <property type="entry name" value="HTH_MARR"/>
    <property type="match status" value="1"/>
</dbReference>
<dbReference type="InterPro" id="IPR036390">
    <property type="entry name" value="WH_DNA-bd_sf"/>
</dbReference>
<dbReference type="PROSITE" id="PS01117">
    <property type="entry name" value="HTH_MARR_1"/>
    <property type="match status" value="1"/>
</dbReference>
<dbReference type="Pfam" id="PF12802">
    <property type="entry name" value="MarR_2"/>
    <property type="match status" value="1"/>
</dbReference>
<proteinExistence type="predicted"/>
<dbReference type="EMBL" id="JBEYBR010000013">
    <property type="protein sequence ID" value="MEU2121646.1"/>
    <property type="molecule type" value="Genomic_DNA"/>
</dbReference>
<evidence type="ECO:0000313" key="6">
    <source>
        <dbReference type="Proteomes" id="UP001550535"/>
    </source>
</evidence>
<dbReference type="Gene3D" id="1.10.10.10">
    <property type="entry name" value="Winged helix-like DNA-binding domain superfamily/Winged helix DNA-binding domain"/>
    <property type="match status" value="1"/>
</dbReference>
<accession>A0ABV2X716</accession>
<dbReference type="InterPro" id="IPR039422">
    <property type="entry name" value="MarR/SlyA-like"/>
</dbReference>
<name>A0ABV2X716_9NOCA</name>
<organism evidence="5 6">
    <name type="scientific">Nocardia niwae</name>
    <dbReference type="NCBI Taxonomy" id="626084"/>
    <lineage>
        <taxon>Bacteria</taxon>
        <taxon>Bacillati</taxon>
        <taxon>Actinomycetota</taxon>
        <taxon>Actinomycetes</taxon>
        <taxon>Mycobacteriales</taxon>
        <taxon>Nocardiaceae</taxon>
        <taxon>Nocardia</taxon>
    </lineage>
</organism>
<gene>
    <name evidence="5" type="ORF">ABZ507_07380</name>
</gene>
<comment type="caution">
    <text evidence="5">The sequence shown here is derived from an EMBL/GenBank/DDBJ whole genome shotgun (WGS) entry which is preliminary data.</text>
</comment>
<dbReference type="SUPFAM" id="SSF46785">
    <property type="entry name" value="Winged helix' DNA-binding domain"/>
    <property type="match status" value="1"/>
</dbReference>
<dbReference type="Proteomes" id="UP001550535">
    <property type="component" value="Unassembled WGS sequence"/>
</dbReference>
<dbReference type="PANTHER" id="PTHR33164:SF43">
    <property type="entry name" value="HTH-TYPE TRANSCRIPTIONAL REPRESSOR YETL"/>
    <property type="match status" value="1"/>
</dbReference>
<dbReference type="InterPro" id="IPR023187">
    <property type="entry name" value="Tscrpt_reg_MarR-type_CS"/>
</dbReference>
<keyword evidence="6" id="KW-1185">Reference proteome</keyword>
<evidence type="ECO:0000313" key="5">
    <source>
        <dbReference type="EMBL" id="MEU2121646.1"/>
    </source>
</evidence>
<dbReference type="PANTHER" id="PTHR33164">
    <property type="entry name" value="TRANSCRIPTIONAL REGULATOR, MARR FAMILY"/>
    <property type="match status" value="1"/>
</dbReference>
<feature type="domain" description="HTH marR-type" evidence="4">
    <location>
        <begin position="17"/>
        <end position="149"/>
    </location>
</feature>
<dbReference type="InterPro" id="IPR000835">
    <property type="entry name" value="HTH_MarR-typ"/>
</dbReference>